<name>A0A4U6S879_BRAEL</name>
<organism evidence="2 3">
    <name type="scientific">Bradyrhizobium elkanii</name>
    <dbReference type="NCBI Taxonomy" id="29448"/>
    <lineage>
        <taxon>Bacteria</taxon>
        <taxon>Pseudomonadati</taxon>
        <taxon>Pseudomonadota</taxon>
        <taxon>Alphaproteobacteria</taxon>
        <taxon>Hyphomicrobiales</taxon>
        <taxon>Nitrobacteraceae</taxon>
        <taxon>Bradyrhizobium</taxon>
    </lineage>
</organism>
<keyword evidence="1" id="KW-1133">Transmembrane helix</keyword>
<feature type="transmembrane region" description="Helical" evidence="1">
    <location>
        <begin position="12"/>
        <end position="33"/>
    </location>
</feature>
<sequence>MPIATRQVGRLAQSLMAMTLGLFIVGVVGFSHIDVIHNVAHDVRHSNAFPCH</sequence>
<dbReference type="AlphaFoldDB" id="A0A4U6S879"/>
<dbReference type="Proteomes" id="UP000305095">
    <property type="component" value="Unassembled WGS sequence"/>
</dbReference>
<proteinExistence type="predicted"/>
<comment type="caution">
    <text evidence="2">The sequence shown here is derived from an EMBL/GenBank/DDBJ whole genome shotgun (WGS) entry which is preliminary data.</text>
</comment>
<dbReference type="EMBL" id="SZZP01000001">
    <property type="protein sequence ID" value="TKV84059.1"/>
    <property type="molecule type" value="Genomic_DNA"/>
</dbReference>
<dbReference type="NCBIfam" id="TIGR02459">
    <property type="entry name" value="CbtB"/>
    <property type="match status" value="1"/>
</dbReference>
<dbReference type="Pfam" id="PF09489">
    <property type="entry name" value="CbtB"/>
    <property type="match status" value="1"/>
</dbReference>
<evidence type="ECO:0000313" key="3">
    <source>
        <dbReference type="Proteomes" id="UP000305095"/>
    </source>
</evidence>
<protein>
    <submittedName>
        <fullName evidence="2">Cobalt transporter</fullName>
    </submittedName>
</protein>
<gene>
    <name evidence="2" type="ORF">FDV58_00515</name>
</gene>
<accession>A0A4U6S879</accession>
<dbReference type="InterPro" id="IPR012667">
    <property type="entry name" value="CbtB_put"/>
</dbReference>
<evidence type="ECO:0000313" key="2">
    <source>
        <dbReference type="EMBL" id="TKV84059.1"/>
    </source>
</evidence>
<keyword evidence="1" id="KW-0812">Transmembrane</keyword>
<evidence type="ECO:0000256" key="1">
    <source>
        <dbReference type="SAM" id="Phobius"/>
    </source>
</evidence>
<keyword evidence="1" id="KW-0472">Membrane</keyword>
<reference evidence="2 3" key="1">
    <citation type="submission" date="2019-05" db="EMBL/GenBank/DDBJ databases">
        <title>Draft Genome of Bradyrhizobium elkanii strain SEMIA 938, Used in Commercial Inoculants for Lupinus spp. in Brazil.</title>
        <authorList>
            <person name="Hungria M."/>
            <person name="Delamuta J.R.M."/>
            <person name="Ribeiro R.A."/>
            <person name="Nogueira M.A."/>
        </authorList>
    </citation>
    <scope>NUCLEOTIDE SEQUENCE [LARGE SCALE GENOMIC DNA]</scope>
    <source>
        <strain evidence="2 3">Semia 938</strain>
    </source>
</reference>